<reference evidence="2 3" key="1">
    <citation type="submission" date="2021-06" db="EMBL/GenBank/DDBJ databases">
        <authorList>
            <person name="Palmer J.M."/>
        </authorList>
    </citation>
    <scope>NUCLEOTIDE SEQUENCE [LARGE SCALE GENOMIC DNA]</scope>
    <source>
        <strain evidence="2 3">GA_2019</strain>
        <tissue evidence="2">Muscle</tissue>
    </source>
</reference>
<organism evidence="2 3">
    <name type="scientific">Goodea atripinnis</name>
    <dbReference type="NCBI Taxonomy" id="208336"/>
    <lineage>
        <taxon>Eukaryota</taxon>
        <taxon>Metazoa</taxon>
        <taxon>Chordata</taxon>
        <taxon>Craniata</taxon>
        <taxon>Vertebrata</taxon>
        <taxon>Euteleostomi</taxon>
        <taxon>Actinopterygii</taxon>
        <taxon>Neopterygii</taxon>
        <taxon>Teleostei</taxon>
        <taxon>Neoteleostei</taxon>
        <taxon>Acanthomorphata</taxon>
        <taxon>Ovalentaria</taxon>
        <taxon>Atherinomorphae</taxon>
        <taxon>Cyprinodontiformes</taxon>
        <taxon>Goodeidae</taxon>
        <taxon>Goodea</taxon>
    </lineage>
</organism>
<keyword evidence="3" id="KW-1185">Reference proteome</keyword>
<name>A0ABV0NIC6_9TELE</name>
<feature type="region of interest" description="Disordered" evidence="1">
    <location>
        <begin position="95"/>
        <end position="130"/>
    </location>
</feature>
<protein>
    <submittedName>
        <fullName evidence="2">Uncharacterized protein</fullName>
    </submittedName>
</protein>
<comment type="caution">
    <text evidence="2">The sequence shown here is derived from an EMBL/GenBank/DDBJ whole genome shotgun (WGS) entry which is preliminary data.</text>
</comment>
<accession>A0ABV0NIC6</accession>
<dbReference type="Proteomes" id="UP001476798">
    <property type="component" value="Unassembled WGS sequence"/>
</dbReference>
<evidence type="ECO:0000313" key="3">
    <source>
        <dbReference type="Proteomes" id="UP001476798"/>
    </source>
</evidence>
<proteinExistence type="predicted"/>
<evidence type="ECO:0000313" key="2">
    <source>
        <dbReference type="EMBL" id="MEQ2171030.1"/>
    </source>
</evidence>
<evidence type="ECO:0000256" key="1">
    <source>
        <dbReference type="SAM" id="MobiDB-lite"/>
    </source>
</evidence>
<gene>
    <name evidence="2" type="ORF">GOODEAATRI_006433</name>
</gene>
<sequence>MTAAVGAGWLLSQVLQPLVPQGAPQRSPKDINSWTYIADQSTGDTPTTPKHTKEHRDIFFPASLTTPVLLSHSACHPLSTQDGQAKGVCEPLAKMSRPQSSGFHDQPQQRRTGGQPAAAMAFLPPAGTVA</sequence>
<dbReference type="EMBL" id="JAHRIO010040287">
    <property type="protein sequence ID" value="MEQ2171030.1"/>
    <property type="molecule type" value="Genomic_DNA"/>
</dbReference>